<dbReference type="Proteomes" id="UP000297716">
    <property type="component" value="Unassembled WGS sequence"/>
</dbReference>
<proteinExistence type="predicted"/>
<accession>A0A4Z0YHY8</accession>
<dbReference type="EMBL" id="SKBN01000275">
    <property type="protein sequence ID" value="TGJ79598.1"/>
    <property type="molecule type" value="Genomic_DNA"/>
</dbReference>
<organism evidence="2 3">
    <name type="scientific">Xylaria hypoxylon</name>
    <dbReference type="NCBI Taxonomy" id="37992"/>
    <lineage>
        <taxon>Eukaryota</taxon>
        <taxon>Fungi</taxon>
        <taxon>Dikarya</taxon>
        <taxon>Ascomycota</taxon>
        <taxon>Pezizomycotina</taxon>
        <taxon>Sordariomycetes</taxon>
        <taxon>Xylariomycetidae</taxon>
        <taxon>Xylariales</taxon>
        <taxon>Xylariaceae</taxon>
        <taxon>Xylaria</taxon>
    </lineage>
</organism>
<sequence length="161" mass="18066">MVSQPASDFDNPVPVKLQDSETIFKIRHEDTGKYLGLAVLPALHDLLASYTIEFKAFVSVVKTNKLLTKSKKAESSLYNPPEFSLRVVVFGLSEDTTAVGAFFAMSKLYLQHPSRTECDLGVDYFNPHYLVRAGGEMPGIEELSLSDDEEEKKNYDYGYSR</sequence>
<dbReference type="OrthoDB" id="4778039at2759"/>
<evidence type="ECO:0000313" key="2">
    <source>
        <dbReference type="EMBL" id="TGJ79598.1"/>
    </source>
</evidence>
<name>A0A4Z0YHY8_9PEZI</name>
<evidence type="ECO:0000313" key="3">
    <source>
        <dbReference type="Proteomes" id="UP000297716"/>
    </source>
</evidence>
<evidence type="ECO:0000256" key="1">
    <source>
        <dbReference type="SAM" id="MobiDB-lite"/>
    </source>
</evidence>
<dbReference type="AlphaFoldDB" id="A0A4Z0YHY8"/>
<reference evidence="2 3" key="1">
    <citation type="submission" date="2019-03" db="EMBL/GenBank/DDBJ databases">
        <title>Draft genome sequence of Xylaria hypoxylon DSM 108379, a ubiquitous saprotrophic-parasitic fungi on hardwood.</title>
        <authorList>
            <person name="Buettner E."/>
            <person name="Leonhardt S."/>
            <person name="Gebauer A.M."/>
            <person name="Liers C."/>
            <person name="Hofrichter M."/>
            <person name="Kellner H."/>
        </authorList>
    </citation>
    <scope>NUCLEOTIDE SEQUENCE [LARGE SCALE GENOMIC DNA]</scope>
    <source>
        <strain evidence="2 3">DSM 108379</strain>
    </source>
</reference>
<protein>
    <submittedName>
        <fullName evidence="2">Uncharacterized protein</fullName>
    </submittedName>
</protein>
<keyword evidence="3" id="KW-1185">Reference proteome</keyword>
<dbReference type="STRING" id="37992.A0A4Z0YHY8"/>
<comment type="caution">
    <text evidence="2">The sequence shown here is derived from an EMBL/GenBank/DDBJ whole genome shotgun (WGS) entry which is preliminary data.</text>
</comment>
<feature type="region of interest" description="Disordered" evidence="1">
    <location>
        <begin position="141"/>
        <end position="161"/>
    </location>
</feature>
<gene>
    <name evidence="2" type="ORF">E0Z10_g9160</name>
</gene>